<dbReference type="EMBL" id="QKWJ01000002">
    <property type="protein sequence ID" value="RDK11869.1"/>
    <property type="molecule type" value="Genomic_DNA"/>
</dbReference>
<comment type="similarity">
    <text evidence="1">Belongs to the UPF0065 (bug) family.</text>
</comment>
<dbReference type="PANTHER" id="PTHR42928">
    <property type="entry name" value="TRICARBOXYLATE-BINDING PROTEIN"/>
    <property type="match status" value="1"/>
</dbReference>
<keyword evidence="4" id="KW-1185">Reference proteome</keyword>
<dbReference type="SUPFAM" id="SSF53850">
    <property type="entry name" value="Periplasmic binding protein-like II"/>
    <property type="match status" value="1"/>
</dbReference>
<dbReference type="AlphaFoldDB" id="A0A370P1X7"/>
<dbReference type="InterPro" id="IPR006311">
    <property type="entry name" value="TAT_signal"/>
</dbReference>
<accession>A0A370P1X7</accession>
<dbReference type="InterPro" id="IPR042100">
    <property type="entry name" value="Bug_dom1"/>
</dbReference>
<gene>
    <name evidence="3" type="ORF">DN412_02940</name>
</gene>
<sequence length="327" mass="34038">MMKRRTFLQSLPALAAIPASFPASVLAQAYPSHPVRIIVPVSPGSGSDVVARYMSAELTKAMGSAFVVENRLGASGIIGTDVVAKAAPDGYTLLCTYAAHYSNQWVEKTPYDAVRDFEPVARLGMSALLLTTAANSRFRTVQDVIAAAKRKPGSVSFGSSGNGTTSHMAAALMSSMAGIEMIHVPYKGPAQVAVDTASGQVDVGFEGVASSLALIKAGRLRVLAVTSLQRSSQLPGVVTMDEAGLKGYELISPIWVMAPRGTPPAIVSQLSRAMTAAAATPAFKSYCIGQGLEVDIADAAAVRASAPAELERWKKLVALTEAKSKAG</sequence>
<feature type="signal peptide" evidence="2">
    <location>
        <begin position="1"/>
        <end position="29"/>
    </location>
</feature>
<reference evidence="3 4" key="1">
    <citation type="submission" date="2018-06" db="EMBL/GenBank/DDBJ databases">
        <authorList>
            <person name="Feng T."/>
            <person name="Jeon C.O."/>
        </authorList>
    </citation>
    <scope>NUCLEOTIDE SEQUENCE [LARGE SCALE GENOMIC DNA]</scope>
    <source>
        <strain evidence="3 4">S23</strain>
    </source>
</reference>
<dbReference type="RefSeq" id="WP_115013142.1">
    <property type="nucleotide sequence ID" value="NZ_QKWJ01000002.1"/>
</dbReference>
<evidence type="ECO:0000256" key="2">
    <source>
        <dbReference type="SAM" id="SignalP"/>
    </source>
</evidence>
<evidence type="ECO:0000313" key="4">
    <source>
        <dbReference type="Proteomes" id="UP000255165"/>
    </source>
</evidence>
<dbReference type="PANTHER" id="PTHR42928:SF5">
    <property type="entry name" value="BLR1237 PROTEIN"/>
    <property type="match status" value="1"/>
</dbReference>
<evidence type="ECO:0000256" key="1">
    <source>
        <dbReference type="ARBA" id="ARBA00006987"/>
    </source>
</evidence>
<dbReference type="Gene3D" id="3.40.190.10">
    <property type="entry name" value="Periplasmic binding protein-like II"/>
    <property type="match status" value="1"/>
</dbReference>
<feature type="chain" id="PRO_5016763533" evidence="2">
    <location>
        <begin position="30"/>
        <end position="327"/>
    </location>
</feature>
<dbReference type="Proteomes" id="UP000255165">
    <property type="component" value="Unassembled WGS sequence"/>
</dbReference>
<evidence type="ECO:0000313" key="3">
    <source>
        <dbReference type="EMBL" id="RDK11869.1"/>
    </source>
</evidence>
<dbReference type="Gene3D" id="3.40.190.150">
    <property type="entry name" value="Bordetella uptake gene, domain 1"/>
    <property type="match status" value="1"/>
</dbReference>
<dbReference type="Pfam" id="PF03401">
    <property type="entry name" value="TctC"/>
    <property type="match status" value="1"/>
</dbReference>
<comment type="caution">
    <text evidence="3">The sequence shown here is derived from an EMBL/GenBank/DDBJ whole genome shotgun (WGS) entry which is preliminary data.</text>
</comment>
<dbReference type="CDD" id="cd07012">
    <property type="entry name" value="PBP2_Bug_TTT"/>
    <property type="match status" value="1"/>
</dbReference>
<name>A0A370P1X7_9BURK</name>
<dbReference type="InterPro" id="IPR005064">
    <property type="entry name" value="BUG"/>
</dbReference>
<protein>
    <submittedName>
        <fullName evidence="3">Tripartite tricarboxylate transporter substrate binding protein</fullName>
    </submittedName>
</protein>
<keyword evidence="2" id="KW-0732">Signal</keyword>
<proteinExistence type="inferred from homology"/>
<dbReference type="PIRSF" id="PIRSF017082">
    <property type="entry name" value="YflP"/>
    <property type="match status" value="1"/>
</dbReference>
<organism evidence="3 4">
    <name type="scientific">Cupriavidus lacunae</name>
    <dbReference type="NCBI Taxonomy" id="2666307"/>
    <lineage>
        <taxon>Bacteria</taxon>
        <taxon>Pseudomonadati</taxon>
        <taxon>Pseudomonadota</taxon>
        <taxon>Betaproteobacteria</taxon>
        <taxon>Burkholderiales</taxon>
        <taxon>Burkholderiaceae</taxon>
        <taxon>Cupriavidus</taxon>
    </lineage>
</organism>
<dbReference type="PROSITE" id="PS51318">
    <property type="entry name" value="TAT"/>
    <property type="match status" value="1"/>
</dbReference>